<proteinExistence type="inferred from homology"/>
<gene>
    <name evidence="5" type="ORF">SELMODRAFT_71750</name>
</gene>
<keyword evidence="2" id="KW-0645">Protease</keyword>
<dbReference type="Proteomes" id="UP000001514">
    <property type="component" value="Unassembled WGS sequence"/>
</dbReference>
<dbReference type="SMART" id="SM01179">
    <property type="entry name" value="DUF862"/>
    <property type="match status" value="1"/>
</dbReference>
<evidence type="ECO:0000259" key="4">
    <source>
        <dbReference type="PROSITE" id="PS51858"/>
    </source>
</evidence>
<dbReference type="PANTHER" id="PTHR12378:SF80">
    <property type="entry name" value="IP06716P-RELATED"/>
    <property type="match status" value="1"/>
</dbReference>
<dbReference type="OrthoDB" id="412286at2759"/>
<comment type="similarity">
    <text evidence="1">Belongs to the DeSI family.</text>
</comment>
<evidence type="ECO:0000256" key="1">
    <source>
        <dbReference type="ARBA" id="ARBA00008140"/>
    </source>
</evidence>
<dbReference type="InterPro" id="IPR008580">
    <property type="entry name" value="PPPDE_dom"/>
</dbReference>
<organism evidence="6">
    <name type="scientific">Selaginella moellendorffii</name>
    <name type="common">Spikemoss</name>
    <dbReference type="NCBI Taxonomy" id="88036"/>
    <lineage>
        <taxon>Eukaryota</taxon>
        <taxon>Viridiplantae</taxon>
        <taxon>Streptophyta</taxon>
        <taxon>Embryophyta</taxon>
        <taxon>Tracheophyta</taxon>
        <taxon>Lycopodiopsida</taxon>
        <taxon>Selaginellales</taxon>
        <taxon>Selaginellaceae</taxon>
        <taxon>Selaginella</taxon>
    </lineage>
</organism>
<evidence type="ECO:0000256" key="3">
    <source>
        <dbReference type="ARBA" id="ARBA00022801"/>
    </source>
</evidence>
<dbReference type="OMA" id="QRIWAQI"/>
<dbReference type="eggNOG" id="KOG0324">
    <property type="taxonomic scope" value="Eukaryota"/>
</dbReference>
<accession>D8SX27</accession>
<dbReference type="InterPro" id="IPR042266">
    <property type="entry name" value="PPPDE_sf"/>
</dbReference>
<dbReference type="InParanoid" id="D8SX27"/>
<dbReference type="HOGENOM" id="CLU_069001_5_2_1"/>
<feature type="non-terminal residue" evidence="5">
    <location>
        <position position="1"/>
    </location>
</feature>
<protein>
    <recommendedName>
        <fullName evidence="4">PPPDE domain-containing protein</fullName>
    </recommendedName>
</protein>
<evidence type="ECO:0000256" key="2">
    <source>
        <dbReference type="ARBA" id="ARBA00022670"/>
    </source>
</evidence>
<feature type="non-terminal residue" evidence="5">
    <location>
        <position position="141"/>
    </location>
</feature>
<dbReference type="AlphaFoldDB" id="D8SX27"/>
<evidence type="ECO:0000313" key="6">
    <source>
        <dbReference type="Proteomes" id="UP000001514"/>
    </source>
</evidence>
<dbReference type="PROSITE" id="PS51858">
    <property type="entry name" value="PPPDE"/>
    <property type="match status" value="1"/>
</dbReference>
<dbReference type="GO" id="GO:0006508">
    <property type="term" value="P:proteolysis"/>
    <property type="evidence" value="ECO:0007669"/>
    <property type="project" value="UniProtKB-KW"/>
</dbReference>
<dbReference type="PANTHER" id="PTHR12378">
    <property type="entry name" value="DESUMOYLATING ISOPEPTIDASE"/>
    <property type="match status" value="1"/>
</dbReference>
<evidence type="ECO:0000313" key="5">
    <source>
        <dbReference type="EMBL" id="EFJ11013.1"/>
    </source>
</evidence>
<dbReference type="KEGG" id="smo:SELMODRAFT_71750"/>
<dbReference type="Pfam" id="PF05903">
    <property type="entry name" value="Peptidase_C97"/>
    <property type="match status" value="1"/>
</dbReference>
<dbReference type="STRING" id="88036.D8SX27"/>
<feature type="domain" description="PPPDE" evidence="4">
    <location>
        <begin position="1"/>
        <end position="137"/>
    </location>
</feature>
<name>D8SX27_SELML</name>
<dbReference type="Gramene" id="EFJ11013">
    <property type="protein sequence ID" value="EFJ11013"/>
    <property type="gene ID" value="SELMODRAFT_71750"/>
</dbReference>
<dbReference type="GO" id="GO:0101005">
    <property type="term" value="F:deubiquitinase activity"/>
    <property type="evidence" value="ECO:0000318"/>
    <property type="project" value="GO_Central"/>
</dbReference>
<keyword evidence="6" id="KW-1185">Reference proteome</keyword>
<keyword evidence="3" id="KW-0378">Hydrolase</keyword>
<dbReference type="EMBL" id="GL377650">
    <property type="protein sequence ID" value="EFJ11013.1"/>
    <property type="molecule type" value="Genomic_DNA"/>
</dbReference>
<sequence length="141" mass="16179">PVFLNVYDLTAYNDYAYWFGLGIFHSGVEVHGVEYAFGAHEFPTSGVFEVEPRRCPGFMFRTSIRLGSTTMGPLQLRQFVESVASHYNGDTYHLLLKNCNHFSEDITMRLVKHPIPSWVNRVARIGWLCRCFLPECLQLTA</sequence>
<dbReference type="Gene3D" id="3.90.1720.30">
    <property type="entry name" value="PPPDE domains"/>
    <property type="match status" value="1"/>
</dbReference>
<reference evidence="5 6" key="1">
    <citation type="journal article" date="2011" name="Science">
        <title>The Selaginella genome identifies genetic changes associated with the evolution of vascular plants.</title>
        <authorList>
            <person name="Banks J.A."/>
            <person name="Nishiyama T."/>
            <person name="Hasebe M."/>
            <person name="Bowman J.L."/>
            <person name="Gribskov M."/>
            <person name="dePamphilis C."/>
            <person name="Albert V.A."/>
            <person name="Aono N."/>
            <person name="Aoyama T."/>
            <person name="Ambrose B.A."/>
            <person name="Ashton N.W."/>
            <person name="Axtell M.J."/>
            <person name="Barker E."/>
            <person name="Barker M.S."/>
            <person name="Bennetzen J.L."/>
            <person name="Bonawitz N.D."/>
            <person name="Chapple C."/>
            <person name="Cheng C."/>
            <person name="Correa L.G."/>
            <person name="Dacre M."/>
            <person name="DeBarry J."/>
            <person name="Dreyer I."/>
            <person name="Elias M."/>
            <person name="Engstrom E.M."/>
            <person name="Estelle M."/>
            <person name="Feng L."/>
            <person name="Finet C."/>
            <person name="Floyd S.K."/>
            <person name="Frommer W.B."/>
            <person name="Fujita T."/>
            <person name="Gramzow L."/>
            <person name="Gutensohn M."/>
            <person name="Harholt J."/>
            <person name="Hattori M."/>
            <person name="Heyl A."/>
            <person name="Hirai T."/>
            <person name="Hiwatashi Y."/>
            <person name="Ishikawa M."/>
            <person name="Iwata M."/>
            <person name="Karol K.G."/>
            <person name="Koehler B."/>
            <person name="Kolukisaoglu U."/>
            <person name="Kubo M."/>
            <person name="Kurata T."/>
            <person name="Lalonde S."/>
            <person name="Li K."/>
            <person name="Li Y."/>
            <person name="Litt A."/>
            <person name="Lyons E."/>
            <person name="Manning G."/>
            <person name="Maruyama T."/>
            <person name="Michael T.P."/>
            <person name="Mikami K."/>
            <person name="Miyazaki S."/>
            <person name="Morinaga S."/>
            <person name="Murata T."/>
            <person name="Mueller-Roeber B."/>
            <person name="Nelson D.R."/>
            <person name="Obara M."/>
            <person name="Oguri Y."/>
            <person name="Olmstead R.G."/>
            <person name="Onodera N."/>
            <person name="Petersen B.L."/>
            <person name="Pils B."/>
            <person name="Prigge M."/>
            <person name="Rensing S.A."/>
            <person name="Riano-Pachon D.M."/>
            <person name="Roberts A.W."/>
            <person name="Sato Y."/>
            <person name="Scheller H.V."/>
            <person name="Schulz B."/>
            <person name="Schulz C."/>
            <person name="Shakirov E.V."/>
            <person name="Shibagaki N."/>
            <person name="Shinohara N."/>
            <person name="Shippen D.E."/>
            <person name="Soerensen I."/>
            <person name="Sotooka R."/>
            <person name="Sugimoto N."/>
            <person name="Sugita M."/>
            <person name="Sumikawa N."/>
            <person name="Tanurdzic M."/>
            <person name="Theissen G."/>
            <person name="Ulvskov P."/>
            <person name="Wakazuki S."/>
            <person name="Weng J.K."/>
            <person name="Willats W.W."/>
            <person name="Wipf D."/>
            <person name="Wolf P.G."/>
            <person name="Yang L."/>
            <person name="Zimmer A.D."/>
            <person name="Zhu Q."/>
            <person name="Mitros T."/>
            <person name="Hellsten U."/>
            <person name="Loque D."/>
            <person name="Otillar R."/>
            <person name="Salamov A."/>
            <person name="Schmutz J."/>
            <person name="Shapiro H."/>
            <person name="Lindquist E."/>
            <person name="Lucas S."/>
            <person name="Rokhsar D."/>
            <person name="Grigoriev I.V."/>
        </authorList>
    </citation>
    <scope>NUCLEOTIDE SEQUENCE [LARGE SCALE GENOMIC DNA]</scope>
</reference>